<dbReference type="PANTHER" id="PTHR33867:SF1">
    <property type="entry name" value="RIBOSOME MATURATION FACTOR RIMP"/>
    <property type="match status" value="1"/>
</dbReference>
<dbReference type="OrthoDB" id="9805006at2"/>
<comment type="caution">
    <text evidence="6">The sequence shown here is derived from an EMBL/GenBank/DDBJ whole genome shotgun (WGS) entry which is preliminary data.</text>
</comment>
<dbReference type="GO" id="GO:0005829">
    <property type="term" value="C:cytosol"/>
    <property type="evidence" value="ECO:0007669"/>
    <property type="project" value="TreeGrafter"/>
</dbReference>
<comment type="subcellular location">
    <subcellularLocation>
        <location evidence="3">Cytoplasm</location>
    </subcellularLocation>
</comment>
<dbReference type="Gene3D" id="2.30.30.180">
    <property type="entry name" value="Ribosome maturation factor RimP, C-terminal domain"/>
    <property type="match status" value="1"/>
</dbReference>
<evidence type="ECO:0000256" key="2">
    <source>
        <dbReference type="ARBA" id="ARBA00022517"/>
    </source>
</evidence>
<keyword evidence="2 3" id="KW-0690">Ribosome biogenesis</keyword>
<dbReference type="InterPro" id="IPR035956">
    <property type="entry name" value="RimP_N_sf"/>
</dbReference>
<dbReference type="GO" id="GO:0000028">
    <property type="term" value="P:ribosomal small subunit assembly"/>
    <property type="evidence" value="ECO:0007669"/>
    <property type="project" value="TreeGrafter"/>
</dbReference>
<feature type="domain" description="Ribosome maturation factor RimP C-terminal" evidence="5">
    <location>
        <begin position="89"/>
        <end position="158"/>
    </location>
</feature>
<protein>
    <recommendedName>
        <fullName evidence="3">Ribosome maturation factor RimP</fullName>
    </recommendedName>
</protein>
<evidence type="ECO:0000256" key="1">
    <source>
        <dbReference type="ARBA" id="ARBA00022490"/>
    </source>
</evidence>
<accession>I7LBL1</accession>
<evidence type="ECO:0000313" key="6">
    <source>
        <dbReference type="EMBL" id="CCI85691.1"/>
    </source>
</evidence>
<dbReference type="PATRIC" id="fig|1423790.3.peg.145"/>
<dbReference type="Gene3D" id="3.30.300.70">
    <property type="entry name" value="RimP-like superfamily, N-terminal"/>
    <property type="match status" value="1"/>
</dbReference>
<dbReference type="eggNOG" id="COG0779">
    <property type="taxonomic scope" value="Bacteria"/>
</dbReference>
<dbReference type="Proteomes" id="UP000009311">
    <property type="component" value="Unassembled WGS sequence"/>
</dbReference>
<dbReference type="AlphaFoldDB" id="I7LBL1"/>
<dbReference type="InterPro" id="IPR028998">
    <property type="entry name" value="RimP_C"/>
</dbReference>
<gene>
    <name evidence="3" type="primary">rimP</name>
    <name evidence="6" type="ORF">BN53_06295</name>
</gene>
<evidence type="ECO:0000313" key="7">
    <source>
        <dbReference type="Proteomes" id="UP000009311"/>
    </source>
</evidence>
<dbReference type="InterPro" id="IPR003728">
    <property type="entry name" value="Ribosome_maturation_RimP"/>
</dbReference>
<dbReference type="InterPro" id="IPR036847">
    <property type="entry name" value="RimP_C_sf"/>
</dbReference>
<dbReference type="CDD" id="cd01734">
    <property type="entry name" value="YlxS_C"/>
    <property type="match status" value="1"/>
</dbReference>
<dbReference type="EMBL" id="CAKD01000023">
    <property type="protein sequence ID" value="CCI85691.1"/>
    <property type="molecule type" value="Genomic_DNA"/>
</dbReference>
<dbReference type="RefSeq" id="WP_009560243.1">
    <property type="nucleotide sequence ID" value="NZ_AYZN01000001.1"/>
</dbReference>
<dbReference type="PANTHER" id="PTHR33867">
    <property type="entry name" value="RIBOSOME MATURATION FACTOR RIMP"/>
    <property type="match status" value="1"/>
</dbReference>
<sequence>MSKVIDLIRVAIEPIIEKRDDELVDIEYVKEKKNYLRIYVDRDQPGGIDIDEIADLSELISEKLDTLDPDPLPDPYILEISSPGAERPIKTAKDLEKAQGNYIHVGLYKKLDDSKVYEGTLVAYDDEKIELEVKIKTRRKILTIPRDVIANIRFAIEF</sequence>
<evidence type="ECO:0000256" key="3">
    <source>
        <dbReference type="HAMAP-Rule" id="MF_01077"/>
    </source>
</evidence>
<dbReference type="STRING" id="1423790.BN53_06295"/>
<name>I7LBL1_9LACO</name>
<dbReference type="SUPFAM" id="SSF74942">
    <property type="entry name" value="YhbC-like, C-terminal domain"/>
    <property type="match status" value="1"/>
</dbReference>
<comment type="function">
    <text evidence="3">Required for maturation of 30S ribosomal subunits.</text>
</comment>
<dbReference type="Pfam" id="PF02576">
    <property type="entry name" value="RimP_N"/>
    <property type="match status" value="1"/>
</dbReference>
<reference evidence="6 7" key="1">
    <citation type="submission" date="2012-06" db="EMBL/GenBank/DDBJ databases">
        <title>Draft Genome Sequence of Lactobacillus pasteurii CRBIP 24.76T.</title>
        <authorList>
            <person name="Cousin S."/>
            <person name="Bouchier C."/>
            <person name="Loux V."/>
            <person name="Ma L."/>
            <person name="Creno S."/>
            <person name="Bizet C."/>
            <person name="Clermont D."/>
        </authorList>
    </citation>
    <scope>NUCLEOTIDE SEQUENCE [LARGE SCALE GENOMIC DNA]</scope>
    <source>
        <strain evidence="7">CRBIP 24.76T</strain>
    </source>
</reference>
<keyword evidence="7" id="KW-1185">Reference proteome</keyword>
<keyword evidence="1 3" id="KW-0963">Cytoplasm</keyword>
<comment type="similarity">
    <text evidence="3">Belongs to the RimP family.</text>
</comment>
<proteinExistence type="inferred from homology"/>
<dbReference type="GO" id="GO:0006412">
    <property type="term" value="P:translation"/>
    <property type="evidence" value="ECO:0007669"/>
    <property type="project" value="TreeGrafter"/>
</dbReference>
<dbReference type="SUPFAM" id="SSF75420">
    <property type="entry name" value="YhbC-like, N-terminal domain"/>
    <property type="match status" value="1"/>
</dbReference>
<organism evidence="6 7">
    <name type="scientific">Lactobacillus pasteurii DSM 23907 = CRBIP 24.76</name>
    <dbReference type="NCBI Taxonomy" id="1423790"/>
    <lineage>
        <taxon>Bacteria</taxon>
        <taxon>Bacillati</taxon>
        <taxon>Bacillota</taxon>
        <taxon>Bacilli</taxon>
        <taxon>Lactobacillales</taxon>
        <taxon>Lactobacillaceae</taxon>
        <taxon>Lactobacillus</taxon>
    </lineage>
</organism>
<dbReference type="Pfam" id="PF17384">
    <property type="entry name" value="DUF150_C"/>
    <property type="match status" value="1"/>
</dbReference>
<feature type="domain" description="Ribosome maturation factor RimP N-terminal" evidence="4">
    <location>
        <begin position="12"/>
        <end position="86"/>
    </location>
</feature>
<dbReference type="NCBIfam" id="NF000928">
    <property type="entry name" value="PRK00092.1-2"/>
    <property type="match status" value="1"/>
</dbReference>
<dbReference type="InterPro" id="IPR028989">
    <property type="entry name" value="RimP_N"/>
</dbReference>
<evidence type="ECO:0000259" key="4">
    <source>
        <dbReference type="Pfam" id="PF02576"/>
    </source>
</evidence>
<evidence type="ECO:0000259" key="5">
    <source>
        <dbReference type="Pfam" id="PF17384"/>
    </source>
</evidence>
<dbReference type="HAMAP" id="MF_01077">
    <property type="entry name" value="RimP"/>
    <property type="match status" value="1"/>
</dbReference>